<comment type="caution">
    <text evidence="4">The sequence shown here is derived from an EMBL/GenBank/DDBJ whole genome shotgun (WGS) entry which is preliminary data.</text>
</comment>
<dbReference type="InterPro" id="IPR038538">
    <property type="entry name" value="MTERF_sf"/>
</dbReference>
<keyword evidence="2" id="KW-0804">Transcription</keyword>
<evidence type="ECO:0000313" key="5">
    <source>
        <dbReference type="Proteomes" id="UP001415857"/>
    </source>
</evidence>
<sequence length="362" mass="41534">MQNLKSLSFLSLSRLHYGPSSPTKSFILLFSSSTCTTLPQTSIPNPIPIPDPLIINYLIETFGLSKTRALSISNRFSWIKSTEKPQSVLQLLRHLGFSEPHIRSSVRVSPQILFSDIDKTLKPKLQFFQELGLVGSDLGKFISKNSSLLTLSLGRKLIPCIQTLKKVLSNDDGNRDLIQVLQRCKWVISKNPESRLLCNIAFLESCGIVGSQLSVLLKRQPRLFMLKEPKLRDLVWRVLHMGFSTDSRMLVHALYTVSCLSNETFRRKIDLFRSFGFSEDECMEMFKRTPGLLRTSEQKLKLGIEFFMNTIKFKKTILVHRPSYLMLSIKERVIPRYRVLQVTEVEDAVEEGAKFYEYVAFD</sequence>
<reference evidence="4 5" key="1">
    <citation type="journal article" date="2024" name="Plant J.">
        <title>Genome sequences and population genomics reveal climatic adaptation and genomic divergence between two closely related sweetgum species.</title>
        <authorList>
            <person name="Xu W.Q."/>
            <person name="Ren C.Q."/>
            <person name="Zhang X.Y."/>
            <person name="Comes H.P."/>
            <person name="Liu X.H."/>
            <person name="Li Y.G."/>
            <person name="Kettle C.J."/>
            <person name="Jalonen R."/>
            <person name="Gaisberger H."/>
            <person name="Ma Y.Z."/>
            <person name="Qiu Y.X."/>
        </authorList>
    </citation>
    <scope>NUCLEOTIDE SEQUENCE [LARGE SCALE GENOMIC DNA]</scope>
    <source>
        <strain evidence="4">Hangzhou</strain>
    </source>
</reference>
<dbReference type="Pfam" id="PF02536">
    <property type="entry name" value="mTERF"/>
    <property type="match status" value="2"/>
</dbReference>
<evidence type="ECO:0000313" key="4">
    <source>
        <dbReference type="EMBL" id="KAK9272507.1"/>
    </source>
</evidence>
<dbReference type="PANTHER" id="PTHR13068:SF173">
    <property type="entry name" value="EMB|CAB62602.1"/>
    <property type="match status" value="1"/>
</dbReference>
<dbReference type="GO" id="GO:0006353">
    <property type="term" value="P:DNA-templated transcription termination"/>
    <property type="evidence" value="ECO:0007669"/>
    <property type="project" value="UniProtKB-KW"/>
</dbReference>
<dbReference type="Gene3D" id="1.25.70.10">
    <property type="entry name" value="Transcription termination factor 3, mitochondrial"/>
    <property type="match status" value="2"/>
</dbReference>
<dbReference type="FunFam" id="1.25.70.10:FF:000001">
    <property type="entry name" value="Mitochondrial transcription termination factor-like"/>
    <property type="match status" value="1"/>
</dbReference>
<protein>
    <submittedName>
        <fullName evidence="4">Uncharacterized protein</fullName>
    </submittedName>
</protein>
<dbReference type="InterPro" id="IPR003690">
    <property type="entry name" value="MTERF"/>
</dbReference>
<evidence type="ECO:0000256" key="2">
    <source>
        <dbReference type="ARBA" id="ARBA00022472"/>
    </source>
</evidence>
<evidence type="ECO:0000256" key="3">
    <source>
        <dbReference type="ARBA" id="ARBA00022946"/>
    </source>
</evidence>
<proteinExistence type="inferred from homology"/>
<gene>
    <name evidence="4" type="ORF">L1049_002880</name>
</gene>
<dbReference type="AlphaFoldDB" id="A0AAP0NFT6"/>
<dbReference type="Proteomes" id="UP001415857">
    <property type="component" value="Unassembled WGS sequence"/>
</dbReference>
<comment type="similarity">
    <text evidence="1">Belongs to the mTERF family.</text>
</comment>
<keyword evidence="2" id="KW-0806">Transcription termination</keyword>
<dbReference type="EMBL" id="JBBPBK010000013">
    <property type="protein sequence ID" value="KAK9272507.1"/>
    <property type="molecule type" value="Genomic_DNA"/>
</dbReference>
<name>A0AAP0NFT6_LIQFO</name>
<dbReference type="PANTHER" id="PTHR13068">
    <property type="entry name" value="CGI-12 PROTEIN-RELATED"/>
    <property type="match status" value="1"/>
</dbReference>
<dbReference type="SMART" id="SM00733">
    <property type="entry name" value="Mterf"/>
    <property type="match status" value="7"/>
</dbReference>
<keyword evidence="5" id="KW-1185">Reference proteome</keyword>
<keyword evidence="3" id="KW-0809">Transit peptide</keyword>
<organism evidence="4 5">
    <name type="scientific">Liquidambar formosana</name>
    <name type="common">Formosan gum</name>
    <dbReference type="NCBI Taxonomy" id="63359"/>
    <lineage>
        <taxon>Eukaryota</taxon>
        <taxon>Viridiplantae</taxon>
        <taxon>Streptophyta</taxon>
        <taxon>Embryophyta</taxon>
        <taxon>Tracheophyta</taxon>
        <taxon>Spermatophyta</taxon>
        <taxon>Magnoliopsida</taxon>
        <taxon>eudicotyledons</taxon>
        <taxon>Gunneridae</taxon>
        <taxon>Pentapetalae</taxon>
        <taxon>Saxifragales</taxon>
        <taxon>Altingiaceae</taxon>
        <taxon>Liquidambar</taxon>
    </lineage>
</organism>
<dbReference type="GO" id="GO:0003676">
    <property type="term" value="F:nucleic acid binding"/>
    <property type="evidence" value="ECO:0007669"/>
    <property type="project" value="InterPro"/>
</dbReference>
<evidence type="ECO:0000256" key="1">
    <source>
        <dbReference type="ARBA" id="ARBA00007692"/>
    </source>
</evidence>
<keyword evidence="2" id="KW-0805">Transcription regulation</keyword>
<accession>A0AAP0NFT6</accession>